<evidence type="ECO:0000256" key="9">
    <source>
        <dbReference type="ARBA" id="ARBA00045724"/>
    </source>
</evidence>
<gene>
    <name evidence="11" type="ORF">EOE48_08115</name>
</gene>
<comment type="catalytic activity">
    <reaction evidence="10">
        <text>a (3R)-hydroxyacyl-[ACP] + L-ornithine = a lyso-ornithine lipid + holo-[ACP] + H(+)</text>
        <dbReference type="Rhea" id="RHEA:20633"/>
        <dbReference type="Rhea" id="RHEA-COMP:9685"/>
        <dbReference type="Rhea" id="RHEA-COMP:9945"/>
        <dbReference type="ChEBI" id="CHEBI:15378"/>
        <dbReference type="ChEBI" id="CHEBI:46911"/>
        <dbReference type="ChEBI" id="CHEBI:64479"/>
        <dbReference type="ChEBI" id="CHEBI:78827"/>
        <dbReference type="ChEBI" id="CHEBI:138482"/>
        <dbReference type="EC" id="2.3.2.30"/>
    </reaction>
    <physiologicalReaction direction="left-to-right" evidence="10">
        <dbReference type="Rhea" id="RHEA:20634"/>
    </physiologicalReaction>
</comment>
<evidence type="ECO:0000256" key="8">
    <source>
        <dbReference type="ARBA" id="ARBA00039866"/>
    </source>
</evidence>
<comment type="caution">
    <text evidence="11">The sequence shown here is derived from an EMBL/GenBank/DDBJ whole genome shotgun (WGS) entry which is preliminary data.</text>
</comment>
<keyword evidence="12" id="KW-1185">Reference proteome</keyword>
<evidence type="ECO:0000313" key="11">
    <source>
        <dbReference type="EMBL" id="RVU19355.1"/>
    </source>
</evidence>
<dbReference type="PANTHER" id="PTHR37323:SF1">
    <property type="entry name" value="L-ORNITHINE N(ALPHA)-ACYLTRANSFERASE"/>
    <property type="match status" value="1"/>
</dbReference>
<organism evidence="11 12">
    <name type="scientific">Methylobacterium oryzihabitans</name>
    <dbReference type="NCBI Taxonomy" id="2499852"/>
    <lineage>
        <taxon>Bacteria</taxon>
        <taxon>Pseudomonadati</taxon>
        <taxon>Pseudomonadota</taxon>
        <taxon>Alphaproteobacteria</taxon>
        <taxon>Hyphomicrobiales</taxon>
        <taxon>Methylobacteriaceae</taxon>
        <taxon>Methylobacterium</taxon>
    </lineage>
</organism>
<dbReference type="SUPFAM" id="SSF55729">
    <property type="entry name" value="Acyl-CoA N-acyltransferases (Nat)"/>
    <property type="match status" value="1"/>
</dbReference>
<dbReference type="AlphaFoldDB" id="A0A3S2YTY3"/>
<evidence type="ECO:0000256" key="5">
    <source>
        <dbReference type="ARBA" id="ARBA00023315"/>
    </source>
</evidence>
<dbReference type="PANTHER" id="PTHR37323">
    <property type="entry name" value="GCN5-RELATED N-ACETYLTRANSFERASE"/>
    <property type="match status" value="1"/>
</dbReference>
<sequence>MVPFLTPGDAHAPFSRLFPRPGSGEGILLRPPAAPARLFPRLKRPDLLGLDPVLGRIGSLEVRLATRPREVKRAQRLRYRVFYEEMAAVPTGLAMLKRRDVDEYDAVCDHLLVIDHAATEAKPFAQPFAKPFRKPRPMIVGTYRLLRQDQADRNFGFYSAGEYDIAPVLAANRGKRVLELGRSCVLKPYRTKRTVELLWHGIWTYVLHHRIDAMFGCASLEGTDPDRLALPLSFLHHYARAPEAWRARALPERHVAMDRLDRGAIDPRMALQSLPPLIKGYLRVGATFGDGAVVDRQFGTTDVFVVLPVEAIAPRYVGHFGASADRHAA</sequence>
<dbReference type="GO" id="GO:0043810">
    <property type="term" value="F:ornithine-acyl [acyl carrier protein] N-acyltransferase activity"/>
    <property type="evidence" value="ECO:0007669"/>
    <property type="project" value="UniProtKB-EC"/>
</dbReference>
<dbReference type="Pfam" id="PF13444">
    <property type="entry name" value="Acetyltransf_5"/>
    <property type="match status" value="1"/>
</dbReference>
<proteinExistence type="inferred from homology"/>
<accession>A0A3S2YTY3</accession>
<keyword evidence="5" id="KW-0012">Acyltransferase</keyword>
<dbReference type="EMBL" id="SACP01000006">
    <property type="protein sequence ID" value="RVU19355.1"/>
    <property type="molecule type" value="Genomic_DNA"/>
</dbReference>
<dbReference type="InterPro" id="IPR016181">
    <property type="entry name" value="Acyl_CoA_acyltransferase"/>
</dbReference>
<reference evidence="11 12" key="1">
    <citation type="submission" date="2019-01" db="EMBL/GenBank/DDBJ databases">
        <authorList>
            <person name="Chen W.-M."/>
        </authorList>
    </citation>
    <scope>NUCLEOTIDE SEQUENCE [LARGE SCALE GENOMIC DNA]</scope>
    <source>
        <strain evidence="11 12">TER-1</strain>
    </source>
</reference>
<dbReference type="OrthoDB" id="9787072at2"/>
<evidence type="ECO:0000313" key="12">
    <source>
        <dbReference type="Proteomes" id="UP000286997"/>
    </source>
</evidence>
<comment type="pathway">
    <text evidence="1">Lipid metabolism.</text>
</comment>
<protein>
    <recommendedName>
        <fullName evidence="8">L-ornithine N(alpha)-acyltransferase</fullName>
        <ecNumber evidence="7">2.3.2.30</ecNumber>
    </recommendedName>
</protein>
<evidence type="ECO:0000256" key="2">
    <source>
        <dbReference type="ARBA" id="ARBA00022516"/>
    </source>
</evidence>
<evidence type="ECO:0000256" key="10">
    <source>
        <dbReference type="ARBA" id="ARBA00047785"/>
    </source>
</evidence>
<evidence type="ECO:0000256" key="1">
    <source>
        <dbReference type="ARBA" id="ARBA00005189"/>
    </source>
</evidence>
<dbReference type="Proteomes" id="UP000286997">
    <property type="component" value="Unassembled WGS sequence"/>
</dbReference>
<keyword evidence="3 11" id="KW-0808">Transferase</keyword>
<name>A0A3S2YTY3_9HYPH</name>
<dbReference type="EC" id="2.3.2.30" evidence="7"/>
<evidence type="ECO:0000256" key="6">
    <source>
        <dbReference type="ARBA" id="ARBA00038095"/>
    </source>
</evidence>
<evidence type="ECO:0000256" key="4">
    <source>
        <dbReference type="ARBA" id="ARBA00023098"/>
    </source>
</evidence>
<dbReference type="GO" id="GO:0006629">
    <property type="term" value="P:lipid metabolic process"/>
    <property type="evidence" value="ECO:0007669"/>
    <property type="project" value="UniProtKB-KW"/>
</dbReference>
<comment type="function">
    <text evidence="9">Catalyzes the first step in the biosynthesis of ornithine lipids, which are phosphorus-free membrane lipids. Catalyzes the 3-hydroxyacyl-acyl carrier protein-dependent acylation of ornithine to form lyso-ornithine lipid (LOL).</text>
</comment>
<evidence type="ECO:0000256" key="7">
    <source>
        <dbReference type="ARBA" id="ARBA00039058"/>
    </source>
</evidence>
<comment type="similarity">
    <text evidence="6">Belongs to the acetyltransferase family. OlsB subfamily.</text>
</comment>
<evidence type="ECO:0000256" key="3">
    <source>
        <dbReference type="ARBA" id="ARBA00022679"/>
    </source>
</evidence>
<dbReference type="RefSeq" id="WP_127728290.1">
    <property type="nucleotide sequence ID" value="NZ_SACP01000006.1"/>
</dbReference>
<keyword evidence="4" id="KW-0443">Lipid metabolism</keyword>
<dbReference type="InterPro" id="IPR052351">
    <property type="entry name" value="Ornithine_N-alpha-AT"/>
</dbReference>
<dbReference type="Gene3D" id="3.40.630.30">
    <property type="match status" value="1"/>
</dbReference>
<keyword evidence="2" id="KW-0444">Lipid biosynthesis</keyword>